<dbReference type="GeneID" id="91101795"/>
<gene>
    <name evidence="7" type="ORF">V865_002991</name>
</gene>
<evidence type="ECO:0000256" key="1">
    <source>
        <dbReference type="ARBA" id="ARBA00004123"/>
    </source>
</evidence>
<dbReference type="PANTHER" id="PTHR45093:SF2">
    <property type="entry name" value="LISH DOMAIN-CONTAINING PROTEIN"/>
    <property type="match status" value="1"/>
</dbReference>
<dbReference type="PROSITE" id="PS50103">
    <property type="entry name" value="ZF_C3H1"/>
    <property type="match status" value="2"/>
</dbReference>
<dbReference type="GO" id="GO:0008270">
    <property type="term" value="F:zinc ion binding"/>
    <property type="evidence" value="ECO:0007669"/>
    <property type="project" value="UniProtKB-KW"/>
</dbReference>
<keyword evidence="3" id="KW-0040">ANK repeat</keyword>
<dbReference type="Gene3D" id="1.25.40.20">
    <property type="entry name" value="Ankyrin repeat-containing domain"/>
    <property type="match status" value="1"/>
</dbReference>
<dbReference type="RefSeq" id="XP_066082887.1">
    <property type="nucleotide sequence ID" value="XM_066226790.1"/>
</dbReference>
<dbReference type="SUPFAM" id="SSF48403">
    <property type="entry name" value="Ankyrin repeat"/>
    <property type="match status" value="1"/>
</dbReference>
<feature type="zinc finger region" description="C3H1-type" evidence="4">
    <location>
        <begin position="459"/>
        <end position="486"/>
    </location>
</feature>
<dbReference type="InterPro" id="IPR036770">
    <property type="entry name" value="Ankyrin_rpt-contain_sf"/>
</dbReference>
<evidence type="ECO:0000256" key="2">
    <source>
        <dbReference type="ARBA" id="ARBA00023242"/>
    </source>
</evidence>
<sequence length="829" mass="86751">MAIEPATSSAAQAQADAQTPVQQLKAEQAAIAQENGPVNGQDEQLVTGEMDGLESQMSSATISELHVACAEGKLDDVRAVLSRGLESLESLDVNTGCTPIVLAIRGNHHEVVRELLSAGAIVPPPGLTNDPLMLSILYPQPMYGVPPQFMGMPPQEFYQQPGFYPADAQQQQQRGMFIPPPAGPTGQRKDGVTASPNGGNPNNLPPAEVSKTIPCRNFPNCKYGNSCVFFHPRHQPFFPAGPGSIGHNGQFIPQGYENGYPAPYPPVPGPYFISNNQAFVPNQVDQQQQQQQPASDIPQQQQESQPSDTQHDQTQQQQQHVPSAIAPVFVPGFQPPIPPSVDMMSPPPPPAGQFGMSPLSPSMLGTSLPSIPPAEAFFAAASPPPAGFMPPLPPVAVNGPAAAAAHVRRQSFNQQQFGMPGKPFGHGKKPSFSGGAPKWMGRPPAPNGPGSAKLGSWKDGNPPPCAFYNQGNCRNGEFCKFPHLDAEGNDCRHPDVVRGVLPPVPSFSGRPRGMRLMGGPGFHNGPVDPSFRQQQHQQQMQFLQHQRMAAAQAQQGLNASAPTSTSAAQVTEDKSEATSAAAEKSESADAPSVTVDGEAAASEEPAKTLPAKPVMPNIIRSASQPGVQRVHANGNASRSHSPAPSNVSFHGNGHPRRAGSRVPPQVNGHGNFVNGRNDKKGPTTPLQRVPQAHEFPALGLGSGTPTSEKKEPSWGGKTAAQVLSAPAPPKPEPPVQVKVTEHNGDGNASDSEKSGKAGSVTMDSDSESDAVIISTKPSTAAQSGTASPAPAQASAPAPEIMKTPISFASAVGTANIPTALETAPVALKA</sequence>
<dbReference type="PROSITE" id="PS50088">
    <property type="entry name" value="ANK_REPEAT"/>
    <property type="match status" value="1"/>
</dbReference>
<dbReference type="KEGG" id="ker:91101795"/>
<name>A0AAX4KH98_9TREE</name>
<feature type="region of interest" description="Disordered" evidence="5">
    <location>
        <begin position="283"/>
        <end position="321"/>
    </location>
</feature>
<evidence type="ECO:0000256" key="3">
    <source>
        <dbReference type="PROSITE-ProRule" id="PRU00023"/>
    </source>
</evidence>
<comment type="subcellular location">
    <subcellularLocation>
        <location evidence="1">Nucleus</location>
    </subcellularLocation>
</comment>
<proteinExistence type="predicted"/>
<feature type="region of interest" description="Disordered" evidence="5">
    <location>
        <begin position="1"/>
        <end position="26"/>
    </location>
</feature>
<protein>
    <recommendedName>
        <fullName evidence="6">C3H1-type domain-containing protein</fullName>
    </recommendedName>
</protein>
<keyword evidence="4" id="KW-0862">Zinc</keyword>
<dbReference type="PANTHER" id="PTHR45093">
    <property type="entry name" value="TRANSCRIPTION ACTIVATOR MSS11"/>
    <property type="match status" value="1"/>
</dbReference>
<keyword evidence="4" id="KW-0479">Metal-binding</keyword>
<dbReference type="InterPro" id="IPR000571">
    <property type="entry name" value="Znf_CCCH"/>
</dbReference>
<feature type="compositionally biased region" description="Low complexity" evidence="5">
    <location>
        <begin position="283"/>
        <end position="320"/>
    </location>
</feature>
<feature type="domain" description="C3H1-type" evidence="6">
    <location>
        <begin position="210"/>
        <end position="234"/>
    </location>
</feature>
<organism evidence="7 8">
    <name type="scientific">Kwoniella europaea PYCC6329</name>
    <dbReference type="NCBI Taxonomy" id="1423913"/>
    <lineage>
        <taxon>Eukaryota</taxon>
        <taxon>Fungi</taxon>
        <taxon>Dikarya</taxon>
        <taxon>Basidiomycota</taxon>
        <taxon>Agaricomycotina</taxon>
        <taxon>Tremellomycetes</taxon>
        <taxon>Tremellales</taxon>
        <taxon>Cryptococcaceae</taxon>
        <taxon>Kwoniella</taxon>
    </lineage>
</organism>
<keyword evidence="8" id="KW-1185">Reference proteome</keyword>
<dbReference type="GO" id="GO:0005634">
    <property type="term" value="C:nucleus"/>
    <property type="evidence" value="ECO:0007669"/>
    <property type="project" value="UniProtKB-SubCell"/>
</dbReference>
<feature type="region of interest" description="Disordered" evidence="5">
    <location>
        <begin position="502"/>
        <end position="797"/>
    </location>
</feature>
<keyword evidence="4" id="KW-0863">Zinc-finger</keyword>
<evidence type="ECO:0000313" key="7">
    <source>
        <dbReference type="EMBL" id="WWD04920.1"/>
    </source>
</evidence>
<feature type="zinc finger region" description="C3H1-type" evidence="4">
    <location>
        <begin position="210"/>
        <end position="234"/>
    </location>
</feature>
<feature type="compositionally biased region" description="Polar residues" evidence="5">
    <location>
        <begin position="634"/>
        <end position="649"/>
    </location>
</feature>
<feature type="repeat" description="ANK" evidence="3">
    <location>
        <begin position="95"/>
        <end position="120"/>
    </location>
</feature>
<accession>A0AAX4KH98</accession>
<feature type="compositionally biased region" description="Low complexity" evidence="5">
    <location>
        <begin position="777"/>
        <end position="797"/>
    </location>
</feature>
<dbReference type="EMBL" id="CP144089">
    <property type="protein sequence ID" value="WWD04920.1"/>
    <property type="molecule type" value="Genomic_DNA"/>
</dbReference>
<evidence type="ECO:0000259" key="6">
    <source>
        <dbReference type="PROSITE" id="PS50103"/>
    </source>
</evidence>
<keyword evidence="2" id="KW-0539">Nucleus</keyword>
<feature type="domain" description="C3H1-type" evidence="6">
    <location>
        <begin position="459"/>
        <end position="486"/>
    </location>
</feature>
<feature type="compositionally biased region" description="Low complexity" evidence="5">
    <location>
        <begin position="1"/>
        <end position="23"/>
    </location>
</feature>
<dbReference type="InterPro" id="IPR002110">
    <property type="entry name" value="Ankyrin_rpt"/>
</dbReference>
<evidence type="ECO:0000256" key="5">
    <source>
        <dbReference type="SAM" id="MobiDB-lite"/>
    </source>
</evidence>
<evidence type="ECO:0000256" key="4">
    <source>
        <dbReference type="PROSITE-ProRule" id="PRU00723"/>
    </source>
</evidence>
<feature type="compositionally biased region" description="Low complexity" evidence="5">
    <location>
        <begin position="531"/>
        <end position="555"/>
    </location>
</feature>
<feature type="compositionally biased region" description="Polar residues" evidence="5">
    <location>
        <begin position="556"/>
        <end position="569"/>
    </location>
</feature>
<feature type="compositionally biased region" description="Low complexity" evidence="5">
    <location>
        <begin position="196"/>
        <end position="206"/>
    </location>
</feature>
<dbReference type="PROSITE" id="PS50297">
    <property type="entry name" value="ANK_REP_REGION"/>
    <property type="match status" value="1"/>
</dbReference>
<dbReference type="GO" id="GO:0010468">
    <property type="term" value="P:regulation of gene expression"/>
    <property type="evidence" value="ECO:0007669"/>
    <property type="project" value="UniProtKB-ARBA"/>
</dbReference>
<feature type="compositionally biased region" description="Basic and acidic residues" evidence="5">
    <location>
        <begin position="739"/>
        <end position="755"/>
    </location>
</feature>
<dbReference type="Pfam" id="PF00023">
    <property type="entry name" value="Ank"/>
    <property type="match status" value="1"/>
</dbReference>
<evidence type="ECO:0000313" key="8">
    <source>
        <dbReference type="Proteomes" id="UP001358614"/>
    </source>
</evidence>
<feature type="region of interest" description="Disordered" evidence="5">
    <location>
        <begin position="181"/>
        <end position="206"/>
    </location>
</feature>
<dbReference type="SMART" id="SM00356">
    <property type="entry name" value="ZnF_C3H1"/>
    <property type="match status" value="2"/>
</dbReference>
<dbReference type="Proteomes" id="UP001358614">
    <property type="component" value="Chromosome 1"/>
</dbReference>
<reference evidence="7 8" key="1">
    <citation type="submission" date="2024-01" db="EMBL/GenBank/DDBJ databases">
        <title>Comparative genomics of Cryptococcus and Kwoniella reveals pathogenesis evolution and contrasting modes of karyotype evolution via chromosome fusion or intercentromeric recombination.</title>
        <authorList>
            <person name="Coelho M.A."/>
            <person name="David-Palma M."/>
            <person name="Shea T."/>
            <person name="Bowers K."/>
            <person name="McGinley-Smith S."/>
            <person name="Mohammad A.W."/>
            <person name="Gnirke A."/>
            <person name="Yurkov A.M."/>
            <person name="Nowrousian M."/>
            <person name="Sun S."/>
            <person name="Cuomo C.A."/>
            <person name="Heitman J."/>
        </authorList>
    </citation>
    <scope>NUCLEOTIDE SEQUENCE [LARGE SCALE GENOMIC DNA]</scope>
    <source>
        <strain evidence="7 8">PYCC6329</strain>
    </source>
</reference>
<dbReference type="AlphaFoldDB" id="A0AAX4KH98"/>